<keyword evidence="2" id="KW-1185">Reference proteome</keyword>
<sequence length="164" mass="18271">MTKYLILILLISACQSAETYEGSPLSIAIIGEETPASVEENDALSAERYSLPQFEEERPDGYDAGLILADQLSEAADPVYVAMYEETEFTYVFAESEAGPLPFVVDASYETEKPKWHGGTGLILLKHDGDSHSTLQVPLLDDNGERREEEAYEEIWEAVDEARF</sequence>
<protein>
    <recommendedName>
        <fullName evidence="3">Lipoprotein</fullName>
    </recommendedName>
</protein>
<evidence type="ECO:0000313" key="2">
    <source>
        <dbReference type="Proteomes" id="UP001595896"/>
    </source>
</evidence>
<dbReference type="EMBL" id="JBHSGK010000013">
    <property type="protein sequence ID" value="MFC4737197.1"/>
    <property type="molecule type" value="Genomic_DNA"/>
</dbReference>
<name>A0ABV9NYJ7_9BACI</name>
<comment type="caution">
    <text evidence="1">The sequence shown here is derived from an EMBL/GenBank/DDBJ whole genome shotgun (WGS) entry which is preliminary data.</text>
</comment>
<evidence type="ECO:0008006" key="3">
    <source>
        <dbReference type="Google" id="ProtNLM"/>
    </source>
</evidence>
<proteinExistence type="predicted"/>
<dbReference type="Proteomes" id="UP001595896">
    <property type="component" value="Unassembled WGS sequence"/>
</dbReference>
<gene>
    <name evidence="1" type="ORF">ACFO4L_11410</name>
</gene>
<organism evidence="1 2">
    <name type="scientific">Bacillus daqingensis</name>
    <dbReference type="NCBI Taxonomy" id="872396"/>
    <lineage>
        <taxon>Bacteria</taxon>
        <taxon>Bacillati</taxon>
        <taxon>Bacillota</taxon>
        <taxon>Bacilli</taxon>
        <taxon>Bacillales</taxon>
        <taxon>Bacillaceae</taxon>
        <taxon>Bacillus</taxon>
    </lineage>
</organism>
<accession>A0ABV9NYJ7</accession>
<dbReference type="RefSeq" id="WP_377909801.1">
    <property type="nucleotide sequence ID" value="NZ_JBHSGK010000013.1"/>
</dbReference>
<reference evidence="2" key="1">
    <citation type="journal article" date="2019" name="Int. J. Syst. Evol. Microbiol.">
        <title>The Global Catalogue of Microorganisms (GCM) 10K type strain sequencing project: providing services to taxonomists for standard genome sequencing and annotation.</title>
        <authorList>
            <consortium name="The Broad Institute Genomics Platform"/>
            <consortium name="The Broad Institute Genome Sequencing Center for Infectious Disease"/>
            <person name="Wu L."/>
            <person name="Ma J."/>
        </authorList>
    </citation>
    <scope>NUCLEOTIDE SEQUENCE [LARGE SCALE GENOMIC DNA]</scope>
    <source>
        <strain evidence="2">JCM 12165</strain>
    </source>
</reference>
<evidence type="ECO:0000313" key="1">
    <source>
        <dbReference type="EMBL" id="MFC4737197.1"/>
    </source>
</evidence>